<proteinExistence type="predicted"/>
<dbReference type="GeneID" id="7823533"/>
<feature type="chain" id="PRO_5004200937" description="Transmembrane protein" evidence="1">
    <location>
        <begin position="18"/>
        <end position="128"/>
    </location>
</feature>
<keyword evidence="3" id="KW-1185">Reference proteome</keyword>
<dbReference type="Proteomes" id="UP000009168">
    <property type="component" value="Unassembled WGS sequence"/>
</dbReference>
<sequence>MKALILLAIIVLNTVQCVETPSWLSQSAFETSLNCVSALKTPDCIDTTCIDAAVAYSLCIFCQSYNGSYSSYLNCAKDCATIFINDPTTKDNTTVAAYANGYTSCIQAINGQILALSTFFLAVFALLF</sequence>
<accession>Q22NJ7</accession>
<feature type="signal peptide" evidence="1">
    <location>
        <begin position="1"/>
        <end position="17"/>
    </location>
</feature>
<gene>
    <name evidence="2" type="ORF">TTHERM_00198520</name>
</gene>
<dbReference type="InParanoid" id="Q22NJ7"/>
<organism evidence="2 3">
    <name type="scientific">Tetrahymena thermophila (strain SB210)</name>
    <dbReference type="NCBI Taxonomy" id="312017"/>
    <lineage>
        <taxon>Eukaryota</taxon>
        <taxon>Sar</taxon>
        <taxon>Alveolata</taxon>
        <taxon>Ciliophora</taxon>
        <taxon>Intramacronucleata</taxon>
        <taxon>Oligohymenophorea</taxon>
        <taxon>Hymenostomatida</taxon>
        <taxon>Tetrahymenina</taxon>
        <taxon>Tetrahymenidae</taxon>
        <taxon>Tetrahymena</taxon>
    </lineage>
</organism>
<evidence type="ECO:0000256" key="1">
    <source>
        <dbReference type="SAM" id="SignalP"/>
    </source>
</evidence>
<reference evidence="3" key="1">
    <citation type="journal article" date="2006" name="PLoS Biol.">
        <title>Macronuclear genome sequence of the ciliate Tetrahymena thermophila, a model eukaryote.</title>
        <authorList>
            <person name="Eisen J.A."/>
            <person name="Coyne R.S."/>
            <person name="Wu M."/>
            <person name="Wu D."/>
            <person name="Thiagarajan M."/>
            <person name="Wortman J.R."/>
            <person name="Badger J.H."/>
            <person name="Ren Q."/>
            <person name="Amedeo P."/>
            <person name="Jones K.M."/>
            <person name="Tallon L.J."/>
            <person name="Delcher A.L."/>
            <person name="Salzberg S.L."/>
            <person name="Silva J.C."/>
            <person name="Haas B.J."/>
            <person name="Majoros W.H."/>
            <person name="Farzad M."/>
            <person name="Carlton J.M."/>
            <person name="Smith R.K. Jr."/>
            <person name="Garg J."/>
            <person name="Pearlman R.E."/>
            <person name="Karrer K.M."/>
            <person name="Sun L."/>
            <person name="Manning G."/>
            <person name="Elde N.C."/>
            <person name="Turkewitz A.P."/>
            <person name="Asai D.J."/>
            <person name="Wilkes D.E."/>
            <person name="Wang Y."/>
            <person name="Cai H."/>
            <person name="Collins K."/>
            <person name="Stewart B.A."/>
            <person name="Lee S.R."/>
            <person name="Wilamowska K."/>
            <person name="Weinberg Z."/>
            <person name="Ruzzo W.L."/>
            <person name="Wloga D."/>
            <person name="Gaertig J."/>
            <person name="Frankel J."/>
            <person name="Tsao C.-C."/>
            <person name="Gorovsky M.A."/>
            <person name="Keeling P.J."/>
            <person name="Waller R.F."/>
            <person name="Patron N.J."/>
            <person name="Cherry J.M."/>
            <person name="Stover N.A."/>
            <person name="Krieger C.J."/>
            <person name="del Toro C."/>
            <person name="Ryder H.F."/>
            <person name="Williamson S.C."/>
            <person name="Barbeau R.A."/>
            <person name="Hamilton E.P."/>
            <person name="Orias E."/>
        </authorList>
    </citation>
    <scope>NUCLEOTIDE SEQUENCE [LARGE SCALE GENOMIC DNA]</scope>
    <source>
        <strain evidence="3">SB210</strain>
    </source>
</reference>
<dbReference type="RefSeq" id="XP_001007033.1">
    <property type="nucleotide sequence ID" value="XM_001007033.1"/>
</dbReference>
<evidence type="ECO:0008006" key="4">
    <source>
        <dbReference type="Google" id="ProtNLM"/>
    </source>
</evidence>
<name>Q22NJ7_TETTS</name>
<protein>
    <recommendedName>
        <fullName evidence="4">Transmembrane protein</fullName>
    </recommendedName>
</protein>
<dbReference type="EMBL" id="GG662857">
    <property type="protein sequence ID" value="EAR86788.1"/>
    <property type="molecule type" value="Genomic_DNA"/>
</dbReference>
<dbReference type="HOGENOM" id="CLU_1975003_0_0_1"/>
<dbReference type="KEGG" id="tet:TTHERM_00198520"/>
<keyword evidence="1" id="KW-0732">Signal</keyword>
<dbReference type="AlphaFoldDB" id="Q22NJ7"/>
<evidence type="ECO:0000313" key="2">
    <source>
        <dbReference type="EMBL" id="EAR86788.1"/>
    </source>
</evidence>
<evidence type="ECO:0000313" key="3">
    <source>
        <dbReference type="Proteomes" id="UP000009168"/>
    </source>
</evidence>